<dbReference type="SUPFAM" id="SSF110857">
    <property type="entry name" value="Gamma-glutamyl cyclotransferase-like"/>
    <property type="match status" value="1"/>
</dbReference>
<name>A0AAV2VLH1_9VIBR</name>
<dbReference type="InterPro" id="IPR009288">
    <property type="entry name" value="AIG2-like_dom"/>
</dbReference>
<gene>
    <name evidence="2" type="ORF">VIBNISOn1_1520037</name>
</gene>
<protein>
    <submittedName>
        <fullName evidence="2">AIG2-like protein</fullName>
    </submittedName>
</protein>
<organism evidence="2 3">
    <name type="scientific">Vibrio nigripulchritudo SOn1</name>
    <dbReference type="NCBI Taxonomy" id="1238450"/>
    <lineage>
        <taxon>Bacteria</taxon>
        <taxon>Pseudomonadati</taxon>
        <taxon>Pseudomonadota</taxon>
        <taxon>Gammaproteobacteria</taxon>
        <taxon>Vibrionales</taxon>
        <taxon>Vibrionaceae</taxon>
        <taxon>Vibrio</taxon>
    </lineage>
</organism>
<feature type="domain" description="Gamma-glutamylcyclotransferase AIG2-like" evidence="1">
    <location>
        <begin position="4"/>
        <end position="107"/>
    </location>
</feature>
<evidence type="ECO:0000259" key="1">
    <source>
        <dbReference type="Pfam" id="PF06094"/>
    </source>
</evidence>
<dbReference type="RefSeq" id="WP_022610966.1">
    <property type="nucleotide sequence ID" value="NZ_LK391965.1"/>
</dbReference>
<proteinExistence type="predicted"/>
<dbReference type="Gene3D" id="3.10.490.10">
    <property type="entry name" value="Gamma-glutamyl cyclotransferase-like"/>
    <property type="match status" value="1"/>
</dbReference>
<evidence type="ECO:0000313" key="3">
    <source>
        <dbReference type="Proteomes" id="UP000018211"/>
    </source>
</evidence>
<dbReference type="CDD" id="cd06661">
    <property type="entry name" value="GGCT_like"/>
    <property type="match status" value="1"/>
</dbReference>
<dbReference type="InterPro" id="IPR013024">
    <property type="entry name" value="GGCT-like"/>
</dbReference>
<dbReference type="AlphaFoldDB" id="A0AAV2VLH1"/>
<dbReference type="EMBL" id="CAOF01000060">
    <property type="protein sequence ID" value="CCO45527.1"/>
    <property type="molecule type" value="Genomic_DNA"/>
</dbReference>
<sequence length="109" mass="12329">MKRFFVYGTLAPGRPNAHILEDVQGVWQEGFVLGTLKQEGWGADLGYPGIDLSPHGEKVQGFVFESDDLTQHWQQLDEFEGPGYERVLTSVELKTGERVSAYIYQLKKP</sequence>
<dbReference type="Pfam" id="PF06094">
    <property type="entry name" value="GGACT"/>
    <property type="match status" value="1"/>
</dbReference>
<evidence type="ECO:0000313" key="2">
    <source>
        <dbReference type="EMBL" id="CCO45527.1"/>
    </source>
</evidence>
<dbReference type="InterPro" id="IPR036568">
    <property type="entry name" value="GGCT-like_sf"/>
</dbReference>
<comment type="caution">
    <text evidence="2">The sequence shown here is derived from an EMBL/GenBank/DDBJ whole genome shotgun (WGS) entry which is preliminary data.</text>
</comment>
<accession>A0AAV2VLH1</accession>
<dbReference type="Proteomes" id="UP000018211">
    <property type="component" value="Unassembled WGS sequence"/>
</dbReference>
<reference evidence="2 3" key="1">
    <citation type="journal article" date="2013" name="ISME J.">
        <title>Comparative genomics of pathogenic lineages of Vibrio nigripulchritudo identifies virulence-associated traits.</title>
        <authorList>
            <person name="Goudenege D."/>
            <person name="Labreuche Y."/>
            <person name="Krin E."/>
            <person name="Ansquer D."/>
            <person name="Mangenot S."/>
            <person name="Calteau A."/>
            <person name="Medigue C."/>
            <person name="Mazel D."/>
            <person name="Polz M.F."/>
            <person name="Le Roux F."/>
        </authorList>
    </citation>
    <scope>NUCLEOTIDE SEQUENCE [LARGE SCALE GENOMIC DNA]</scope>
    <source>
        <strain evidence="2 3">SOn1</strain>
    </source>
</reference>